<dbReference type="Proteomes" id="UP000031980">
    <property type="component" value="Unassembled WGS sequence"/>
</dbReference>
<keyword evidence="1" id="KW-0472">Membrane</keyword>
<feature type="transmembrane region" description="Helical" evidence="1">
    <location>
        <begin position="214"/>
        <end position="239"/>
    </location>
</feature>
<dbReference type="InterPro" id="IPR033803">
    <property type="entry name" value="CBD-like_Golvesin-Xly"/>
</dbReference>
<dbReference type="Pfam" id="PF25275">
    <property type="entry name" value="Golvesin_C"/>
    <property type="match status" value="1"/>
</dbReference>
<feature type="transmembrane region" description="Helical" evidence="1">
    <location>
        <begin position="16"/>
        <end position="36"/>
    </location>
</feature>
<protein>
    <recommendedName>
        <fullName evidence="2">Golvesin/Xly CBD-like domain-containing protein</fullName>
    </recommendedName>
</protein>
<evidence type="ECO:0000259" key="2">
    <source>
        <dbReference type="Pfam" id="PF25275"/>
    </source>
</evidence>
<dbReference type="AlphaFoldDB" id="A0A0C3RGB5"/>
<accession>A0A0C3RGB5</accession>
<dbReference type="EMBL" id="JPIU01000037">
    <property type="protein sequence ID" value="KIO45986.1"/>
    <property type="molecule type" value="Genomic_DNA"/>
</dbReference>
<reference evidence="3 5" key="2">
    <citation type="submission" date="2014-07" db="EMBL/GenBank/DDBJ databases">
        <title>Porphyromonadaceae bacterium OUH 334697 = ATCC BAA-2682 = DSM 28341 draft genome.</title>
        <authorList>
            <person name="Sydenham T.V."/>
            <person name="Hasman H."/>
            <person name="Justesen U.S."/>
        </authorList>
    </citation>
    <scope>NUCLEOTIDE SEQUENCE [LARGE SCALE GENOMIC DNA]</scope>
    <source>
        <strain evidence="3 5">OUH 334697</strain>
    </source>
</reference>
<evidence type="ECO:0000313" key="5">
    <source>
        <dbReference type="Proteomes" id="UP000031937"/>
    </source>
</evidence>
<organism evidence="4 6">
    <name type="scientific">Sanguibacteroides justesenii</name>
    <dbReference type="NCBI Taxonomy" id="1547597"/>
    <lineage>
        <taxon>Bacteria</taxon>
        <taxon>Pseudomonadati</taxon>
        <taxon>Bacteroidota</taxon>
        <taxon>Bacteroidia</taxon>
        <taxon>Bacteroidales</taxon>
        <taxon>Porphyromonadaceae</taxon>
        <taxon>Sanguibacteroides</taxon>
    </lineage>
</organism>
<feature type="transmembrane region" description="Helical" evidence="1">
    <location>
        <begin position="251"/>
        <end position="272"/>
    </location>
</feature>
<feature type="transmembrane region" description="Helical" evidence="1">
    <location>
        <begin position="56"/>
        <end position="74"/>
    </location>
</feature>
<reference evidence="4 6" key="1">
    <citation type="submission" date="2014-07" db="EMBL/GenBank/DDBJ databases">
        <title>Porphyromonadaceae bacterium OUH 308042 = ATCC BAA-2681 = DSM 28342 draft genome.</title>
        <authorList>
            <person name="Sydenham T.V."/>
            <person name="Hasman H."/>
            <person name="Justensen U.S."/>
        </authorList>
    </citation>
    <scope>NUCLEOTIDE SEQUENCE [LARGE SCALE GENOMIC DNA]</scope>
    <source>
        <strain evidence="4 6">OUH 308042</strain>
    </source>
</reference>
<evidence type="ECO:0000313" key="4">
    <source>
        <dbReference type="EMBL" id="KIO45986.1"/>
    </source>
</evidence>
<dbReference type="Proteomes" id="UP000031937">
    <property type="component" value="Unassembled WGS sequence"/>
</dbReference>
<feature type="transmembrane region" description="Helical" evidence="1">
    <location>
        <begin position="140"/>
        <end position="162"/>
    </location>
</feature>
<keyword evidence="1" id="KW-0812">Transmembrane</keyword>
<feature type="transmembrane region" description="Helical" evidence="1">
    <location>
        <begin position="169"/>
        <end position="186"/>
    </location>
</feature>
<name>A0A0C3RGB5_9PORP</name>
<dbReference type="EMBL" id="JPIT01000031">
    <property type="protein sequence ID" value="KIO43822.1"/>
    <property type="molecule type" value="Genomic_DNA"/>
</dbReference>
<evidence type="ECO:0000313" key="6">
    <source>
        <dbReference type="Proteomes" id="UP000031980"/>
    </source>
</evidence>
<gene>
    <name evidence="4" type="ORF">BA92_05965</name>
    <name evidence="3" type="ORF">IE90_12015</name>
</gene>
<sequence length="1090" mass="126134">MNIVAHYESILLRRSWGFRVFAVISLLSITLLQYILQGGAGTAWHRIALPSSIPWLNTYLFTIAQSIMVVLVVAEITTRDKRSDTLSVFHVRPLSNLKYIIGRARGIAKVFIELNLIALLLALGINLWGSPSPLDPWLYLFYLITYSLPSLLFMIGLSLLVARWIKHQSLILFVLLTYVGISYSYLPEIYRGTFDFLGIGIPNLFSSVTGHPNLLVYLLQRSAFLSMGLGCLGVTVWLFHRLSDRNELDRAKTGAFVLLLFGVLCCLGYFYIFQKDCIASKRYTNTFLKYAGSQDLSMKQQDIIYKQQGNRIEVQAKLWIKNKTKRELPKMILYLNPALKVQEITSKGEKISFLRENQVIIINQAIKPDKETILQVKYEGYIDERICYLDIPDKVREETRWLDPLWRYGKRYAFLKSDYTLLTPECLWYPVVIPPVNLGSNYATGKDFSTYMLQVIHPKDRTVISQGECLEREDTTYFRPTERLTGISLCIGSYKKEVVKMKSFSIEAYYIDNAHWKMFPFKELQNIFPVICETTLKDYPFRELRVVEIPATFTSYARNWKGGSDWIQPALVFIPERAITLPDINFFRKDQNLSIIGAEEADEIENQIAETESLFNDLFWSDQISISNASFWTSIPFMNTEERRGNAVEMSYAPNLYCIKPMYSDHVNYIYSENYPGIDPILARIPQWKINDVRWQMTTGNYNGTDKIQQARSYLANHSLREASVNKKLDMEVTSAIFDQMSLFLKNKIATKVSCPEFDRFFQEFRQAHMFQEVSLEQFSQAFYDRFDWDLMPWLSYWYNENKRPRLIIKDIQTDALQHEELKGYTSHFRIYNPTEEDAIISVSARSRPVYANNFEIGAGKAKEIRFITQTRPVQILINTGLSENIPMTINWTAKPGKTIVSSDTSQGIFDMDPDYFQLAAGEIIVDNEDPGFTIDEVTKYQNITTNFSPQQKKYGKFLEVNSNKWTPIVEDNCYGSHILSAYARLREREGDSVSWTTSVPKAGRYELWVYIPWITSVLHEKGTILQQYYTIEENGAEREIEIDILKDTGWVLLGEFELLEGENKVTLLDKGVKGQRLIADAVKWKRIKN</sequence>
<proteinExistence type="predicted"/>
<dbReference type="OrthoDB" id="106682at2"/>
<keyword evidence="6" id="KW-1185">Reference proteome</keyword>
<feature type="domain" description="Golvesin/Xly CBD-like" evidence="2">
    <location>
        <begin position="964"/>
        <end position="1086"/>
    </location>
</feature>
<keyword evidence="1" id="KW-1133">Transmembrane helix</keyword>
<feature type="transmembrane region" description="Helical" evidence="1">
    <location>
        <begin position="107"/>
        <end position="128"/>
    </location>
</feature>
<dbReference type="RefSeq" id="WP_041503997.1">
    <property type="nucleotide sequence ID" value="NZ_JPIT01000031.1"/>
</dbReference>
<evidence type="ECO:0000313" key="3">
    <source>
        <dbReference type="EMBL" id="KIO43822.1"/>
    </source>
</evidence>
<evidence type="ECO:0000256" key="1">
    <source>
        <dbReference type="SAM" id="Phobius"/>
    </source>
</evidence>
<comment type="caution">
    <text evidence="4">The sequence shown here is derived from an EMBL/GenBank/DDBJ whole genome shotgun (WGS) entry which is preliminary data.</text>
</comment>